<dbReference type="Proteomes" id="UP000597338">
    <property type="component" value="Unassembled WGS sequence"/>
</dbReference>
<dbReference type="PANTHER" id="PTHR43732">
    <property type="entry name" value="RIBOSE 5-PHOSPHATE ISOMERASE-RELATED"/>
    <property type="match status" value="1"/>
</dbReference>
<dbReference type="NCBIfam" id="NF004051">
    <property type="entry name" value="PRK05571.1"/>
    <property type="match status" value="1"/>
</dbReference>
<accession>A0ABQ1LJ67</accession>
<dbReference type="InterPro" id="IPR036569">
    <property type="entry name" value="RpiB_LacA_LacB_sf"/>
</dbReference>
<dbReference type="NCBIfam" id="TIGR00689">
    <property type="entry name" value="rpiB_lacA_lacB"/>
    <property type="match status" value="1"/>
</dbReference>
<evidence type="ECO:0000313" key="3">
    <source>
        <dbReference type="EMBL" id="GGC23930.1"/>
    </source>
</evidence>
<evidence type="ECO:0000313" key="4">
    <source>
        <dbReference type="Proteomes" id="UP000597338"/>
    </source>
</evidence>
<dbReference type="PIRSF" id="PIRSF005384">
    <property type="entry name" value="RpiB_LacA_B"/>
    <property type="match status" value="1"/>
</dbReference>
<sequence>MAMKIGIAADHAGFDHKRDLIRQLVEAGYDVHDYGALEYDPADDYPDIIVPLANAIVNKEVVRGIAVCGSGVGVSIAANKIPGVRAALVTDTYSAHQGVEHDDMNLLCVGGRVIGPMLIWELVSAFLRANYDGGERFERRLQKVIALENRSGQ</sequence>
<dbReference type="GO" id="GO:0016853">
    <property type="term" value="F:isomerase activity"/>
    <property type="evidence" value="ECO:0007669"/>
    <property type="project" value="UniProtKB-KW"/>
</dbReference>
<keyword evidence="2 3" id="KW-0413">Isomerase</keyword>
<dbReference type="InterPro" id="IPR051812">
    <property type="entry name" value="SPI_LacAB/RpiB"/>
</dbReference>
<name>A0ABQ1LJ67_9SPHI</name>
<organism evidence="3 4">
    <name type="scientific">Parapedobacter defluvii</name>
    <dbReference type="NCBI Taxonomy" id="2045106"/>
    <lineage>
        <taxon>Bacteria</taxon>
        <taxon>Pseudomonadati</taxon>
        <taxon>Bacteroidota</taxon>
        <taxon>Sphingobacteriia</taxon>
        <taxon>Sphingobacteriales</taxon>
        <taxon>Sphingobacteriaceae</taxon>
        <taxon>Parapedobacter</taxon>
    </lineage>
</organism>
<evidence type="ECO:0000256" key="2">
    <source>
        <dbReference type="ARBA" id="ARBA00023235"/>
    </source>
</evidence>
<dbReference type="Pfam" id="PF02502">
    <property type="entry name" value="LacAB_rpiB"/>
    <property type="match status" value="1"/>
</dbReference>
<dbReference type="Gene3D" id="3.40.1400.10">
    <property type="entry name" value="Sugar-phosphate isomerase, RpiB/LacA/LacB"/>
    <property type="match status" value="1"/>
</dbReference>
<comment type="similarity">
    <text evidence="1">Belongs to the LacAB/RpiB family.</text>
</comment>
<protein>
    <submittedName>
        <fullName evidence="3">Ribose-5-phosphate isomerase</fullName>
    </submittedName>
</protein>
<gene>
    <name evidence="3" type="primary">rpiB</name>
    <name evidence="3" type="ORF">GCM10011386_14880</name>
</gene>
<dbReference type="InterPro" id="IPR003500">
    <property type="entry name" value="RpiB_LacA_LacB"/>
</dbReference>
<dbReference type="PANTHER" id="PTHR43732:SF1">
    <property type="entry name" value="RIBOSE 5-PHOSPHATE ISOMERASE"/>
    <property type="match status" value="1"/>
</dbReference>
<proteinExistence type="inferred from homology"/>
<comment type="caution">
    <text evidence="3">The sequence shown here is derived from an EMBL/GenBank/DDBJ whole genome shotgun (WGS) entry which is preliminary data.</text>
</comment>
<reference evidence="4" key="1">
    <citation type="journal article" date="2019" name="Int. J. Syst. Evol. Microbiol.">
        <title>The Global Catalogue of Microorganisms (GCM) 10K type strain sequencing project: providing services to taxonomists for standard genome sequencing and annotation.</title>
        <authorList>
            <consortium name="The Broad Institute Genomics Platform"/>
            <consortium name="The Broad Institute Genome Sequencing Center for Infectious Disease"/>
            <person name="Wu L."/>
            <person name="Ma J."/>
        </authorList>
    </citation>
    <scope>NUCLEOTIDE SEQUENCE [LARGE SCALE GENOMIC DNA]</scope>
    <source>
        <strain evidence="4">CGMCC 1.15342</strain>
    </source>
</reference>
<evidence type="ECO:0000256" key="1">
    <source>
        <dbReference type="ARBA" id="ARBA00008754"/>
    </source>
</evidence>
<keyword evidence="4" id="KW-1185">Reference proteome</keyword>
<dbReference type="EMBL" id="BMIK01000003">
    <property type="protein sequence ID" value="GGC23930.1"/>
    <property type="molecule type" value="Genomic_DNA"/>
</dbReference>
<dbReference type="RefSeq" id="WP_229717465.1">
    <property type="nucleotide sequence ID" value="NZ_BMIK01000003.1"/>
</dbReference>
<dbReference type="SUPFAM" id="SSF89623">
    <property type="entry name" value="Ribose/Galactose isomerase RpiB/AlsB"/>
    <property type="match status" value="1"/>
</dbReference>